<dbReference type="EMBL" id="VOOS01000003">
    <property type="protein sequence ID" value="TXB65236.1"/>
    <property type="molecule type" value="Genomic_DNA"/>
</dbReference>
<dbReference type="SUPFAM" id="SSF52129">
    <property type="entry name" value="Caspase-like"/>
    <property type="match status" value="1"/>
</dbReference>
<dbReference type="CDD" id="cd02258">
    <property type="entry name" value="Peptidase_C25_N"/>
    <property type="match status" value="1"/>
</dbReference>
<gene>
    <name evidence="3" type="primary">porU</name>
    <name evidence="3" type="ORF">FRY74_07390</name>
</gene>
<evidence type="ECO:0000259" key="2">
    <source>
        <dbReference type="Pfam" id="PF01364"/>
    </source>
</evidence>
<reference evidence="3 4" key="1">
    <citation type="submission" date="2019-08" db="EMBL/GenBank/DDBJ databases">
        <title>Genome of Vicingus serpentipes NCIMB 15042.</title>
        <authorList>
            <person name="Bowman J.P."/>
        </authorList>
    </citation>
    <scope>NUCLEOTIDE SEQUENCE [LARGE SCALE GENOMIC DNA]</scope>
    <source>
        <strain evidence="3 4">NCIMB 15042</strain>
    </source>
</reference>
<dbReference type="Pfam" id="PF01364">
    <property type="entry name" value="Peptidase_C25"/>
    <property type="match status" value="1"/>
</dbReference>
<feature type="domain" description="Gingipain" evidence="2">
    <location>
        <begin position="537"/>
        <end position="902"/>
    </location>
</feature>
<proteinExistence type="predicted"/>
<evidence type="ECO:0000313" key="3">
    <source>
        <dbReference type="EMBL" id="TXB65236.1"/>
    </source>
</evidence>
<dbReference type="GO" id="GO:0006508">
    <property type="term" value="P:proteolysis"/>
    <property type="evidence" value="ECO:0007669"/>
    <property type="project" value="InterPro"/>
</dbReference>
<protein>
    <submittedName>
        <fullName evidence="3">Type IX secretion system sortase PorU</fullName>
    </submittedName>
</protein>
<dbReference type="Proteomes" id="UP000321721">
    <property type="component" value="Unassembled WGS sequence"/>
</dbReference>
<dbReference type="NCBIfam" id="NF033707">
    <property type="entry name" value="T9SS_sortase"/>
    <property type="match status" value="1"/>
</dbReference>
<evidence type="ECO:0000256" key="1">
    <source>
        <dbReference type="ARBA" id="ARBA00022729"/>
    </source>
</evidence>
<dbReference type="Gene3D" id="3.40.50.1460">
    <property type="match status" value="1"/>
</dbReference>
<dbReference type="InterPro" id="IPR029031">
    <property type="entry name" value="Gingipain_N_sf"/>
</dbReference>
<sequence>MRFFKLLIIIFLPLIGFSGNKIIEGEIDWQNNIENNTLDGEKRTFFSFKNANYDEDKDFLAFFSHRIKLNNERIVSVSIINIEYENIQVNLEKNIAGITYVSDNIDLQFYNAIQKKQNFGVINFTPLVFVSGNYQKIKSYKINVVTAPVISTVSSTSKTFIPNSVLSSGEWFKIGVVEDGVYKLSYSFLKGIGVEIDNINPQSIKIYGNGGKMLPELNSDFRFDDIQQNAIEVFGELDGRFDIEDYVLFYGQSPNLWSYDQSNQIFTHEINRFSDTTFYYITVSNTGESPKRITTQGSLSSPNNIVTSFNDYGYYERDLYNLIKSGRDWYGDVFDVKTSYDYVFNFPNIDLSTAAKISVSGAARYSSSSNFAVGVSNSNFNVTFGSVSLQNYSGPYASASNASMTFTPNSSLLNVNVVYNKPSSTSVAWIDEIELNVRRNLVMTGDQLFFRDAQSVGVGNVSQFNLSNASNISKIWDVTDPLNVKEQFFTLGSLASFSCSTSELKHFVAFNNNYKTQVFNKGRVNNQNLHGLSAQDMIIVSHPLFLSQAEDLANHHREEGMRVVIVTPNQIYNEFSSGSQDIVAIRDFVRMFYERATSSDDMPKYLLLFGDGSYDNKNRLTDNTNFIPTYQSVNSLSITGSLVSDDYFGLLDPNEGKWSSTTEYVDLGIGRFPVKSIEEADNVVNKVINYNTAMTMKDWRNRIEFIGDDEDGNTHMSQSNQLAGIVEIDNPNYNEDKIFFDAYKQISTPGGNRYPEVNEAIIKSFEEGALIVNYTGHGGETGLGHERVFTVSDINGIENPNNLPLMVTATCEFSRFDDPKRTSAGELVLLNKGGGIALLTTVRLVYSTPNFYLNKTFYDKVFEPVNNEMPRLGDVFMEVKNLNASNSNNRNFTLLGDPALRLAYPIHDVATKKFNGAFLSATIDTVRALDKVTVEGQVQDENGQKLSNFNGIIYPTVFDKKKEITTLSNDGGTPFIFDLQTNKLFKGKVSVVNGDFSFSFVVPKDIAYNYGTGKISYYAENQVEDASGSFSDFYIGGTSQNFEADNEGPEIELYMNDKTFVFGGLTDESPNMLAYVSDIHGINMVGNGIGHDIVAVLDDKTDEAFILNDYYEADLNSYQRGVIKFPFKDLEEGRHKLTLKVWDVYNNSREVTTEFVVQKAKDIVIDRVYNYPNPFTTHTEFWFEHNQANKQIYAQVQIFTVSGKLVKTLEKNILNEGFRSTSITWDGLDEYGDKLARGVYVYRLKVRAENLSMADKYEKLVIL</sequence>
<keyword evidence="1" id="KW-0732">Signal</keyword>
<name>A0A5C6RS27_9FLAO</name>
<accession>A0A5C6RS27</accession>
<evidence type="ECO:0000313" key="4">
    <source>
        <dbReference type="Proteomes" id="UP000321721"/>
    </source>
</evidence>
<dbReference type="InterPro" id="IPR029030">
    <property type="entry name" value="Caspase-like_dom_sf"/>
</dbReference>
<dbReference type="Gene3D" id="3.40.50.10390">
    <property type="entry name" value="Gingipain r, domain 1"/>
    <property type="match status" value="1"/>
</dbReference>
<dbReference type="AlphaFoldDB" id="A0A5C6RS27"/>
<organism evidence="3 4">
    <name type="scientific">Vicingus serpentipes</name>
    <dbReference type="NCBI Taxonomy" id="1926625"/>
    <lineage>
        <taxon>Bacteria</taxon>
        <taxon>Pseudomonadati</taxon>
        <taxon>Bacteroidota</taxon>
        <taxon>Flavobacteriia</taxon>
        <taxon>Flavobacteriales</taxon>
        <taxon>Vicingaceae</taxon>
        <taxon>Vicingus</taxon>
    </lineage>
</organism>
<dbReference type="RefSeq" id="WP_147100091.1">
    <property type="nucleotide sequence ID" value="NZ_VOOS01000003.1"/>
</dbReference>
<dbReference type="OrthoDB" id="9809780at2"/>
<dbReference type="Gene3D" id="2.60.40.4070">
    <property type="match status" value="1"/>
</dbReference>
<dbReference type="GO" id="GO:0008234">
    <property type="term" value="F:cysteine-type peptidase activity"/>
    <property type="evidence" value="ECO:0007669"/>
    <property type="project" value="InterPro"/>
</dbReference>
<comment type="caution">
    <text evidence="3">The sequence shown here is derived from an EMBL/GenBank/DDBJ whole genome shotgun (WGS) entry which is preliminary data.</text>
</comment>
<dbReference type="InterPro" id="IPR001769">
    <property type="entry name" value="Gingipain"/>
</dbReference>
<keyword evidence="4" id="KW-1185">Reference proteome</keyword>